<dbReference type="Proteomes" id="UP000759131">
    <property type="component" value="Unassembled WGS sequence"/>
</dbReference>
<gene>
    <name evidence="1" type="ORF">OSB1V03_LOCUS987</name>
</gene>
<name>A0A7R9KE68_9ACAR</name>
<organism evidence="1">
    <name type="scientific">Medioppia subpectinata</name>
    <dbReference type="NCBI Taxonomy" id="1979941"/>
    <lineage>
        <taxon>Eukaryota</taxon>
        <taxon>Metazoa</taxon>
        <taxon>Ecdysozoa</taxon>
        <taxon>Arthropoda</taxon>
        <taxon>Chelicerata</taxon>
        <taxon>Arachnida</taxon>
        <taxon>Acari</taxon>
        <taxon>Acariformes</taxon>
        <taxon>Sarcoptiformes</taxon>
        <taxon>Oribatida</taxon>
        <taxon>Brachypylina</taxon>
        <taxon>Oppioidea</taxon>
        <taxon>Oppiidae</taxon>
        <taxon>Medioppia</taxon>
    </lineage>
</organism>
<feature type="non-terminal residue" evidence="1">
    <location>
        <position position="1"/>
    </location>
</feature>
<dbReference type="EMBL" id="CAJPIZ010000257">
    <property type="protein sequence ID" value="CAG2100932.1"/>
    <property type="molecule type" value="Genomic_DNA"/>
</dbReference>
<reference evidence="1" key="1">
    <citation type="submission" date="2020-11" db="EMBL/GenBank/DDBJ databases">
        <authorList>
            <person name="Tran Van P."/>
        </authorList>
    </citation>
    <scope>NUCLEOTIDE SEQUENCE</scope>
</reference>
<keyword evidence="2" id="KW-1185">Reference proteome</keyword>
<evidence type="ECO:0000313" key="2">
    <source>
        <dbReference type="Proteomes" id="UP000759131"/>
    </source>
</evidence>
<dbReference type="EMBL" id="OC854832">
    <property type="protein sequence ID" value="CAD7620502.1"/>
    <property type="molecule type" value="Genomic_DNA"/>
</dbReference>
<dbReference type="AlphaFoldDB" id="A0A7R9KE68"/>
<evidence type="ECO:0000313" key="1">
    <source>
        <dbReference type="EMBL" id="CAD7620502.1"/>
    </source>
</evidence>
<proteinExistence type="predicted"/>
<accession>A0A7R9KE68</accession>
<protein>
    <submittedName>
        <fullName evidence="1">Uncharacterized protein</fullName>
    </submittedName>
</protein>
<sequence length="188" mass="21518">VTDITDNYMVCTSDRLSISELLYPTVISNRISILSSEVQLVGELTLLDTFSTTLWIASALIADEQEINYIMALNPSLPLHKSTKNTLLAISGLLVRKDLNPWVKQRFKQKFTVMVETGLLMWRIKVNKIIAKTKSILSELKANYYIYQGYLKSVENTLLAISGLLVRKDLNPWIKQRFKQKRVYCTGE</sequence>